<keyword evidence="3" id="KW-0472">Membrane</keyword>
<keyword evidence="1" id="KW-0677">Repeat</keyword>
<accession>A0A183CQ64</accession>
<dbReference type="WBParaSite" id="GPLIN_001502200">
    <property type="protein sequence ID" value="GPLIN_001502200"/>
    <property type="gene ID" value="GPLIN_001502200"/>
</dbReference>
<dbReference type="Proteomes" id="UP000050741">
    <property type="component" value="Unassembled WGS sequence"/>
</dbReference>
<dbReference type="GO" id="GO:0042302">
    <property type="term" value="F:structural constituent of cuticle"/>
    <property type="evidence" value="ECO:0007669"/>
    <property type="project" value="InterPro"/>
</dbReference>
<feature type="region of interest" description="Disordered" evidence="2">
    <location>
        <begin position="74"/>
        <end position="131"/>
    </location>
</feature>
<keyword evidence="3" id="KW-1133">Transmembrane helix</keyword>
<dbReference type="PANTHER" id="PTHR31535">
    <property type="match status" value="1"/>
</dbReference>
<feature type="domain" description="Nematode cuticle collagen N-terminal" evidence="4">
    <location>
        <begin position="14"/>
        <end position="66"/>
    </location>
</feature>
<dbReference type="AlphaFoldDB" id="A0A183CQ64"/>
<protein>
    <submittedName>
        <fullName evidence="6">Col_cuticle_N domain-containing protein</fullName>
    </submittedName>
</protein>
<dbReference type="Pfam" id="PF01484">
    <property type="entry name" value="Col_cuticle_N"/>
    <property type="match status" value="1"/>
</dbReference>
<evidence type="ECO:0000259" key="4">
    <source>
        <dbReference type="SMART" id="SM01088"/>
    </source>
</evidence>
<organism evidence="5 6">
    <name type="scientific">Globodera pallida</name>
    <name type="common">Potato cyst nematode worm</name>
    <name type="synonym">Heterodera pallida</name>
    <dbReference type="NCBI Taxonomy" id="36090"/>
    <lineage>
        <taxon>Eukaryota</taxon>
        <taxon>Metazoa</taxon>
        <taxon>Ecdysozoa</taxon>
        <taxon>Nematoda</taxon>
        <taxon>Chromadorea</taxon>
        <taxon>Rhabditida</taxon>
        <taxon>Tylenchina</taxon>
        <taxon>Tylenchomorpha</taxon>
        <taxon>Tylenchoidea</taxon>
        <taxon>Heteroderidae</taxon>
        <taxon>Heteroderinae</taxon>
        <taxon>Globodera</taxon>
    </lineage>
</organism>
<keyword evidence="5" id="KW-1185">Reference proteome</keyword>
<evidence type="ECO:0000313" key="6">
    <source>
        <dbReference type="WBParaSite" id="GPLIN_001502200"/>
    </source>
</evidence>
<reference evidence="5" key="2">
    <citation type="submission" date="2014-05" db="EMBL/GenBank/DDBJ databases">
        <title>The genome and life-stage specific transcriptomes of Globodera pallida elucidate key aspects of plant parasitism by a cyst nematode.</title>
        <authorList>
            <person name="Cotton J.A."/>
            <person name="Lilley C.J."/>
            <person name="Jones L.M."/>
            <person name="Kikuchi T."/>
            <person name="Reid A.J."/>
            <person name="Thorpe P."/>
            <person name="Tsai I.J."/>
            <person name="Beasley H."/>
            <person name="Blok V."/>
            <person name="Cock P.J.A."/>
            <person name="Van den Akker S.E."/>
            <person name="Holroyd N."/>
            <person name="Hunt M."/>
            <person name="Mantelin S."/>
            <person name="Naghra H."/>
            <person name="Pain A."/>
            <person name="Palomares-Rius J.E."/>
            <person name="Zarowiecki M."/>
            <person name="Berriman M."/>
            <person name="Jones J.T."/>
            <person name="Urwin P.E."/>
        </authorList>
    </citation>
    <scope>NUCLEOTIDE SEQUENCE [LARGE SCALE GENOMIC DNA]</scope>
    <source>
        <strain evidence="5">Lindley</strain>
    </source>
</reference>
<evidence type="ECO:0000313" key="5">
    <source>
        <dbReference type="Proteomes" id="UP000050741"/>
    </source>
</evidence>
<dbReference type="SMART" id="SM01088">
    <property type="entry name" value="Col_cuticle_N"/>
    <property type="match status" value="1"/>
</dbReference>
<reference evidence="6" key="3">
    <citation type="submission" date="2016-06" db="UniProtKB">
        <authorList>
            <consortium name="WormBaseParasite"/>
        </authorList>
    </citation>
    <scope>IDENTIFICATION</scope>
</reference>
<sequence>MNIELESRNKAYRFVAYAGVCFSVVAVISVCVTLPMVYNYVHHVRRSMQEEINYCKGSARDIWMEVNQLRNSPATAAGNRTARSTGYASGAGSGGGGGGSGGGGSGGGGGGGGYASSSGSGGGGGGVLDRRDHLALPDDLDVPGSRAQTACQEARANRRLSHASPSLRLHADRAQVDHLDLQGRPDNLAMLEVLDSLERRVPTLVQARPDPKGHLVHPASLVSPGRLASLGNQHNRSPLYLDRQDLRVMPDQMGLPVLLVILAVMEEPASPVPRDHPDRQDHLATTVSPALLVSLDRQVDKARKAFALSTVLTMAACSLKTAHDELKKQLNEYMLKWTRLC</sequence>
<evidence type="ECO:0000256" key="3">
    <source>
        <dbReference type="SAM" id="Phobius"/>
    </source>
</evidence>
<dbReference type="PANTHER" id="PTHR31535:SF3">
    <property type="entry name" value="REGULATORY PROTEIN ZESTE"/>
    <property type="match status" value="1"/>
</dbReference>
<evidence type="ECO:0000256" key="2">
    <source>
        <dbReference type="SAM" id="MobiDB-lite"/>
    </source>
</evidence>
<name>A0A183CQ64_GLOPA</name>
<evidence type="ECO:0000256" key="1">
    <source>
        <dbReference type="ARBA" id="ARBA00022737"/>
    </source>
</evidence>
<dbReference type="InterPro" id="IPR002486">
    <property type="entry name" value="Col_cuticle_N"/>
</dbReference>
<feature type="compositionally biased region" description="Gly residues" evidence="2">
    <location>
        <begin position="89"/>
        <end position="127"/>
    </location>
</feature>
<proteinExistence type="predicted"/>
<keyword evidence="3" id="KW-0812">Transmembrane</keyword>
<reference evidence="5" key="1">
    <citation type="submission" date="2013-12" db="EMBL/GenBank/DDBJ databases">
        <authorList>
            <person name="Aslett M."/>
        </authorList>
    </citation>
    <scope>NUCLEOTIDE SEQUENCE [LARGE SCALE GENOMIC DNA]</scope>
    <source>
        <strain evidence="5">Lindley</strain>
    </source>
</reference>
<feature type="transmembrane region" description="Helical" evidence="3">
    <location>
        <begin position="14"/>
        <end position="38"/>
    </location>
</feature>